<dbReference type="Proteomes" id="UP000823842">
    <property type="component" value="Unassembled WGS sequence"/>
</dbReference>
<name>A0A9D2LUT8_9FIRM</name>
<protein>
    <submittedName>
        <fullName evidence="1">Uncharacterized protein</fullName>
    </submittedName>
</protein>
<proteinExistence type="predicted"/>
<accession>A0A9D2LUT8</accession>
<comment type="caution">
    <text evidence="1">The sequence shown here is derived from an EMBL/GenBank/DDBJ whole genome shotgun (WGS) entry which is preliminary data.</text>
</comment>
<evidence type="ECO:0000313" key="1">
    <source>
        <dbReference type="EMBL" id="HJB29439.1"/>
    </source>
</evidence>
<dbReference type="EMBL" id="DWYZ01000215">
    <property type="protein sequence ID" value="HJB29439.1"/>
    <property type="molecule type" value="Genomic_DNA"/>
</dbReference>
<reference evidence="1" key="1">
    <citation type="journal article" date="2021" name="PeerJ">
        <title>Extensive microbial diversity within the chicken gut microbiome revealed by metagenomics and culture.</title>
        <authorList>
            <person name="Gilroy R."/>
            <person name="Ravi A."/>
            <person name="Getino M."/>
            <person name="Pursley I."/>
            <person name="Horton D.L."/>
            <person name="Alikhan N.F."/>
            <person name="Baker D."/>
            <person name="Gharbi K."/>
            <person name="Hall N."/>
            <person name="Watson M."/>
            <person name="Adriaenssens E.M."/>
            <person name="Foster-Nyarko E."/>
            <person name="Jarju S."/>
            <person name="Secka A."/>
            <person name="Antonio M."/>
            <person name="Oren A."/>
            <person name="Chaudhuri R.R."/>
            <person name="La Ragione R."/>
            <person name="Hildebrand F."/>
            <person name="Pallen M.J."/>
        </authorList>
    </citation>
    <scope>NUCLEOTIDE SEQUENCE</scope>
    <source>
        <strain evidence="1">ChiSjej1B19-5720</strain>
    </source>
</reference>
<dbReference type="AlphaFoldDB" id="A0A9D2LUT8"/>
<feature type="non-terminal residue" evidence="1">
    <location>
        <position position="1"/>
    </location>
</feature>
<evidence type="ECO:0000313" key="2">
    <source>
        <dbReference type="Proteomes" id="UP000823842"/>
    </source>
</evidence>
<organism evidence="1 2">
    <name type="scientific">Candidatus Blautia faecavium</name>
    <dbReference type="NCBI Taxonomy" id="2838487"/>
    <lineage>
        <taxon>Bacteria</taxon>
        <taxon>Bacillati</taxon>
        <taxon>Bacillota</taxon>
        <taxon>Clostridia</taxon>
        <taxon>Lachnospirales</taxon>
        <taxon>Lachnospiraceae</taxon>
        <taxon>Blautia</taxon>
    </lineage>
</organism>
<reference evidence="1" key="2">
    <citation type="submission" date="2021-04" db="EMBL/GenBank/DDBJ databases">
        <authorList>
            <person name="Gilroy R."/>
        </authorList>
    </citation>
    <scope>NUCLEOTIDE SEQUENCE</scope>
    <source>
        <strain evidence="1">ChiSjej1B19-5720</strain>
    </source>
</reference>
<sequence length="62" mass="7127">LSMSEQTAYDIIHTEKDGIKIRLEFPKQPVRNENLHQEIKAILSCALREQMEKTVSGGTFPR</sequence>
<gene>
    <name evidence="1" type="ORF">IAA06_11695</name>
</gene>